<evidence type="ECO:0000313" key="1">
    <source>
        <dbReference type="EMBL" id="KMS65107.1"/>
    </source>
</evidence>
<gene>
    <name evidence="1" type="ORF">BVRB_039380</name>
</gene>
<proteinExistence type="predicted"/>
<dbReference type="Proteomes" id="UP000035740">
    <property type="component" value="Unassembled WGS sequence"/>
</dbReference>
<dbReference type="AlphaFoldDB" id="A0A0J7YNF1"/>
<feature type="non-terminal residue" evidence="1">
    <location>
        <position position="16"/>
    </location>
</feature>
<organism evidence="1 2">
    <name type="scientific">Beta vulgaris subsp. vulgaris</name>
    <name type="common">Beet</name>
    <dbReference type="NCBI Taxonomy" id="3555"/>
    <lineage>
        <taxon>Eukaryota</taxon>
        <taxon>Viridiplantae</taxon>
        <taxon>Streptophyta</taxon>
        <taxon>Embryophyta</taxon>
        <taxon>Tracheophyta</taxon>
        <taxon>Spermatophyta</taxon>
        <taxon>Magnoliopsida</taxon>
        <taxon>eudicotyledons</taxon>
        <taxon>Gunneridae</taxon>
        <taxon>Pentapetalae</taxon>
        <taxon>Caryophyllales</taxon>
        <taxon>Chenopodiaceae</taxon>
        <taxon>Betoideae</taxon>
        <taxon>Beta</taxon>
    </lineage>
</organism>
<name>A0A0J7YNF1_BETVV</name>
<dbReference type="EMBL" id="KQ114568">
    <property type="protein sequence ID" value="KMS65107.1"/>
    <property type="molecule type" value="Genomic_DNA"/>
</dbReference>
<protein>
    <submittedName>
        <fullName evidence="1">Uncharacterized protein</fullName>
    </submittedName>
</protein>
<sequence length="16" mass="1797">MANPAAQRILSIVKRE</sequence>
<evidence type="ECO:0000313" key="2">
    <source>
        <dbReference type="Proteomes" id="UP000035740"/>
    </source>
</evidence>
<accession>A0A0J7YNF1</accession>
<keyword evidence="2" id="KW-1185">Reference proteome</keyword>
<reference evidence="1 2" key="1">
    <citation type="journal article" date="2014" name="Nature">
        <title>The genome of the recently domesticated crop plant sugar beet (Beta vulgaris).</title>
        <authorList>
            <person name="Dohm J.C."/>
            <person name="Minoche A.E."/>
            <person name="Holtgrawe D."/>
            <person name="Capella-Gutierrez S."/>
            <person name="Zakrzewski F."/>
            <person name="Tafer H."/>
            <person name="Rupp O."/>
            <person name="Sorensen T.R."/>
            <person name="Stracke R."/>
            <person name="Reinhardt R."/>
            <person name="Goesmann A."/>
            <person name="Kraft T."/>
            <person name="Schulz B."/>
            <person name="Stadler P.F."/>
            <person name="Schmidt T."/>
            <person name="Gabaldon T."/>
            <person name="Lehrach H."/>
            <person name="Weisshaar B."/>
            <person name="Himmelbauer H."/>
        </authorList>
    </citation>
    <scope>NUCLEOTIDE SEQUENCE [LARGE SCALE GENOMIC DNA]</scope>
    <source>
        <tissue evidence="1">Taproot</tissue>
    </source>
</reference>